<dbReference type="PANTHER" id="PTHR23278:SF19">
    <property type="entry name" value="OBSCURIN"/>
    <property type="match status" value="1"/>
</dbReference>
<comment type="subcellular location">
    <subcellularLocation>
        <location evidence="1">Membrane</location>
        <topology evidence="1">Single-pass membrane protein</topology>
    </subcellularLocation>
</comment>
<dbReference type="InterPro" id="IPR007110">
    <property type="entry name" value="Ig-like_dom"/>
</dbReference>
<dbReference type="PROSITE" id="PS50835">
    <property type="entry name" value="IG_LIKE"/>
    <property type="match status" value="3"/>
</dbReference>
<dbReference type="GO" id="GO:0016020">
    <property type="term" value="C:membrane"/>
    <property type="evidence" value="ECO:0007669"/>
    <property type="project" value="UniProtKB-SubCell"/>
</dbReference>
<dbReference type="Proteomes" id="UP000515158">
    <property type="component" value="Unplaced"/>
</dbReference>
<dbReference type="InterPro" id="IPR013162">
    <property type="entry name" value="CD80_C2-set"/>
</dbReference>
<keyword evidence="2" id="KW-0472">Membrane</keyword>
<protein>
    <submittedName>
        <fullName evidence="6">Synaptogenesis protein syg-2-like</fullName>
    </submittedName>
</protein>
<dbReference type="InterPro" id="IPR013783">
    <property type="entry name" value="Ig-like_fold"/>
</dbReference>
<keyword evidence="5" id="KW-1185">Reference proteome</keyword>
<dbReference type="InterPro" id="IPR003599">
    <property type="entry name" value="Ig_sub"/>
</dbReference>
<evidence type="ECO:0000256" key="1">
    <source>
        <dbReference type="ARBA" id="ARBA00004167"/>
    </source>
</evidence>
<accession>A0A6P8YP75</accession>
<evidence type="ECO:0000313" key="5">
    <source>
        <dbReference type="Proteomes" id="UP000515158"/>
    </source>
</evidence>
<dbReference type="OrthoDB" id="6431884at2759"/>
<name>A0A6P8YP75_THRPL</name>
<dbReference type="InterPro" id="IPR003598">
    <property type="entry name" value="Ig_sub2"/>
</dbReference>
<gene>
    <name evidence="6" type="primary">LOC117643962</name>
</gene>
<dbReference type="SMART" id="SM00408">
    <property type="entry name" value="IGc2"/>
    <property type="match status" value="3"/>
</dbReference>
<evidence type="ECO:0000313" key="6">
    <source>
        <dbReference type="RefSeq" id="XP_034239040.1"/>
    </source>
</evidence>
<dbReference type="PANTHER" id="PTHR23278">
    <property type="entry name" value="SIDESTEP PROTEIN"/>
    <property type="match status" value="1"/>
</dbReference>
<dbReference type="GeneID" id="117643962"/>
<evidence type="ECO:0000259" key="4">
    <source>
        <dbReference type="PROSITE" id="PS50835"/>
    </source>
</evidence>
<dbReference type="Gene3D" id="2.60.40.10">
    <property type="entry name" value="Immunoglobulins"/>
    <property type="match status" value="4"/>
</dbReference>
<feature type="domain" description="Ig-like" evidence="4">
    <location>
        <begin position="306"/>
        <end position="396"/>
    </location>
</feature>
<dbReference type="KEGG" id="tpal:117643962"/>
<dbReference type="InParanoid" id="A0A6P8YP75"/>
<evidence type="ECO:0000256" key="2">
    <source>
        <dbReference type="ARBA" id="ARBA00023136"/>
    </source>
</evidence>
<sequence length="417" mass="45216">MLLWYSESAPDDGVPIYRVDARGRPLSHARLWSSPTWFGPRASFVVDQDTVHLVVSGLREEDHGVYRCRVDFKDSPTRNSRIGLTVTVPPSQLLVTRLPHPQGGPSVPLESLPPLKEGDELSLACEAIGGRPRPSVVWLLGDVVVADSWEVGPRPDSVVSRLLIPALGRLHGLHGLRGRLVCRASNNPSAPPVDKELFLDVHLRPQSARIVGGGRSLLAGQSYDFQCRSLGSRPPADITWRWKGSNEALQGPVKRLAGSATESISVLTLTPRPEHDGRVIECVADNPVFTDSEVRDEWRLSVHYAPRVTATLGAKLNASNIKAGDDVYLECAVDARPAASAVTWAHNGEAVQSSLSAGVVVTERTLVLRRVSKLAAGDYACHASNAVGRAHSPALTLVVMCTYNAIYGVVNLLRFRF</sequence>
<dbReference type="RefSeq" id="XP_034239040.1">
    <property type="nucleotide sequence ID" value="XM_034383149.1"/>
</dbReference>
<dbReference type="SUPFAM" id="SSF48726">
    <property type="entry name" value="Immunoglobulin"/>
    <property type="match status" value="4"/>
</dbReference>
<evidence type="ECO:0000256" key="3">
    <source>
        <dbReference type="ARBA" id="ARBA00023157"/>
    </source>
</evidence>
<feature type="domain" description="Ig-like" evidence="4">
    <location>
        <begin position="105"/>
        <end position="198"/>
    </location>
</feature>
<dbReference type="CDD" id="cd00096">
    <property type="entry name" value="Ig"/>
    <property type="match status" value="1"/>
</dbReference>
<feature type="domain" description="Ig-like" evidence="4">
    <location>
        <begin position="205"/>
        <end position="301"/>
    </location>
</feature>
<dbReference type="Pfam" id="PF08205">
    <property type="entry name" value="C2-set_2"/>
    <property type="match status" value="1"/>
</dbReference>
<organism evidence="6">
    <name type="scientific">Thrips palmi</name>
    <name type="common">Melon thrips</name>
    <dbReference type="NCBI Taxonomy" id="161013"/>
    <lineage>
        <taxon>Eukaryota</taxon>
        <taxon>Metazoa</taxon>
        <taxon>Ecdysozoa</taxon>
        <taxon>Arthropoda</taxon>
        <taxon>Hexapoda</taxon>
        <taxon>Insecta</taxon>
        <taxon>Pterygota</taxon>
        <taxon>Neoptera</taxon>
        <taxon>Paraneoptera</taxon>
        <taxon>Thysanoptera</taxon>
        <taxon>Terebrantia</taxon>
        <taxon>Thripoidea</taxon>
        <taxon>Thripidae</taxon>
        <taxon>Thrips</taxon>
    </lineage>
</organism>
<dbReference type="Pfam" id="PF13927">
    <property type="entry name" value="Ig_3"/>
    <property type="match status" value="1"/>
</dbReference>
<dbReference type="InterPro" id="IPR036179">
    <property type="entry name" value="Ig-like_dom_sf"/>
</dbReference>
<reference evidence="6" key="1">
    <citation type="submission" date="2025-08" db="UniProtKB">
        <authorList>
            <consortium name="RefSeq"/>
        </authorList>
    </citation>
    <scope>IDENTIFICATION</scope>
    <source>
        <tissue evidence="6">Total insect</tissue>
    </source>
</reference>
<keyword evidence="3" id="KW-1015">Disulfide bond</keyword>
<dbReference type="AlphaFoldDB" id="A0A6P8YP75"/>
<proteinExistence type="predicted"/>
<dbReference type="SMART" id="SM00409">
    <property type="entry name" value="IG"/>
    <property type="match status" value="4"/>
</dbReference>